<dbReference type="EMBL" id="MDHN01000034">
    <property type="protein sequence ID" value="OFC69904.1"/>
    <property type="molecule type" value="Genomic_DNA"/>
</dbReference>
<feature type="transmembrane region" description="Helical" evidence="1">
    <location>
        <begin position="287"/>
        <end position="306"/>
    </location>
</feature>
<evidence type="ECO:0000313" key="2">
    <source>
        <dbReference type="EMBL" id="OFC69904.1"/>
    </source>
</evidence>
<keyword evidence="3" id="KW-1185">Reference proteome</keyword>
<keyword evidence="1" id="KW-0812">Transmembrane</keyword>
<reference evidence="2 3" key="1">
    <citation type="submission" date="2016-08" db="EMBL/GenBank/DDBJ databases">
        <authorList>
            <person name="Seilhamer J.J."/>
        </authorList>
    </citation>
    <scope>NUCLEOTIDE SEQUENCE [LARGE SCALE GENOMIC DNA]</scope>
    <source>
        <strain evidence="2 3">KCTC 42603</strain>
    </source>
</reference>
<dbReference type="InterPro" id="IPR032809">
    <property type="entry name" value="Put_HupE_UreJ"/>
</dbReference>
<accession>A0A1E7Z926</accession>
<feature type="transmembrane region" description="Helical" evidence="1">
    <location>
        <begin position="193"/>
        <end position="215"/>
    </location>
</feature>
<name>A0A1E7Z926_9ALTE</name>
<feature type="transmembrane region" description="Helical" evidence="1">
    <location>
        <begin position="318"/>
        <end position="343"/>
    </location>
</feature>
<organism evidence="2 3">
    <name type="scientific">Alteromonas confluentis</name>
    <dbReference type="NCBI Taxonomy" id="1656094"/>
    <lineage>
        <taxon>Bacteria</taxon>
        <taxon>Pseudomonadati</taxon>
        <taxon>Pseudomonadota</taxon>
        <taxon>Gammaproteobacteria</taxon>
        <taxon>Alteromonadales</taxon>
        <taxon>Alteromonadaceae</taxon>
        <taxon>Alteromonas/Salinimonas group</taxon>
        <taxon>Alteromonas</taxon>
    </lineage>
</organism>
<dbReference type="AlphaFoldDB" id="A0A1E7Z926"/>
<feature type="transmembrane region" description="Helical" evidence="1">
    <location>
        <begin position="235"/>
        <end position="257"/>
    </location>
</feature>
<protein>
    <recommendedName>
        <fullName evidence="4">HupE / UreJ protein</fullName>
    </recommendedName>
</protein>
<feature type="transmembrane region" description="Helical" evidence="1">
    <location>
        <begin position="263"/>
        <end position="280"/>
    </location>
</feature>
<evidence type="ECO:0000256" key="1">
    <source>
        <dbReference type="SAM" id="Phobius"/>
    </source>
</evidence>
<dbReference type="Proteomes" id="UP000175691">
    <property type="component" value="Unassembled WGS sequence"/>
</dbReference>
<feature type="transmembrane region" description="Helical" evidence="1">
    <location>
        <begin position="350"/>
        <end position="372"/>
    </location>
</feature>
<gene>
    <name evidence="2" type="ORF">BFC18_00420</name>
</gene>
<keyword evidence="1" id="KW-1133">Transmembrane helix</keyword>
<proteinExistence type="predicted"/>
<dbReference type="Pfam" id="PF13795">
    <property type="entry name" value="HupE_UreJ_2"/>
    <property type="match status" value="1"/>
</dbReference>
<dbReference type="RefSeq" id="WP_070126353.1">
    <property type="nucleotide sequence ID" value="NZ_MDHN01000034.1"/>
</dbReference>
<keyword evidence="1" id="KW-0472">Membrane</keyword>
<dbReference type="STRING" id="1656094.BFC18_00420"/>
<evidence type="ECO:0000313" key="3">
    <source>
        <dbReference type="Proteomes" id="UP000175691"/>
    </source>
</evidence>
<sequence length="375" mass="41423">MRWVYYAKLSIVLMVLQLSFLVASKSFAHELSNGYLTLSGENTRQLEGRLSLMPYDLEIEVKLDENFDGDLTWQEVKAAQPGLHDYAASVLRFTQQETLCRPAFKDVAMESISGIDLIAIPFTLTCPTDSALVVSYQGVFDMEESHKTLLTAIIGGASHTDVFTRSHRESTLATDSGATAWQTITTFVYQGIIHIWIGIDHILFLLATLLTVNLVRKDNRWLGEERTGTILKSTLWLVTAFTVAHSVTLTTTALGWYQPSSRWVEFGIAISVMLTALNNIWPVIHRLVLITFAFGLLHGMGFASVFGELQANAASPLLAIASFNIGVEIGQLVVVLLLLPVLLALRHVRAYASAIMPLASSVIALIALNWAIQRF</sequence>
<comment type="caution">
    <text evidence="2">The sequence shown here is derived from an EMBL/GenBank/DDBJ whole genome shotgun (WGS) entry which is preliminary data.</text>
</comment>
<evidence type="ECO:0008006" key="4">
    <source>
        <dbReference type="Google" id="ProtNLM"/>
    </source>
</evidence>